<comment type="caution">
    <text evidence="2">The sequence shown here is derived from an EMBL/GenBank/DDBJ whole genome shotgun (WGS) entry which is preliminary data.</text>
</comment>
<proteinExistence type="predicted"/>
<protein>
    <submittedName>
        <fullName evidence="2">Uncharacterized protein</fullName>
    </submittedName>
</protein>
<dbReference type="EMBL" id="ACFC01000002">
    <property type="protein sequence ID" value="EEE08890.1"/>
    <property type="molecule type" value="Genomic_DNA"/>
</dbReference>
<dbReference type="Proteomes" id="UP000004535">
    <property type="component" value="Unassembled WGS sequence"/>
</dbReference>
<gene>
    <name evidence="2" type="ORF">BURMUCGD2_6031</name>
</gene>
<reference evidence="2 3" key="1">
    <citation type="journal article" date="2012" name="J. Bacteriol.">
        <title>Draft Genome Sequence Determination for Cystic Fibrosis and Chronic Granulomatous Disease Burkholderia multivorans Isolates.</title>
        <authorList>
            <person name="Varga J.J."/>
            <person name="Losada L."/>
            <person name="Zelazny A.M."/>
            <person name="Brinkac L."/>
            <person name="Harkins D."/>
            <person name="Radune D."/>
            <person name="Hostetler J."/>
            <person name="Sampaio E.P."/>
            <person name="Ronning C.M."/>
            <person name="Nierman W.C."/>
            <person name="Greenberg D.E."/>
            <person name="Holland S.M."/>
            <person name="Goldberg J.B."/>
        </authorList>
    </citation>
    <scope>NUCLEOTIDE SEQUENCE [LARGE SCALE GENOMIC DNA]</scope>
    <source>
        <strain evidence="2 3">CGD2</strain>
    </source>
</reference>
<accession>B9BLS3</accession>
<evidence type="ECO:0000313" key="2">
    <source>
        <dbReference type="EMBL" id="EEE08890.1"/>
    </source>
</evidence>
<sequence>MIGLRGGGHVRLHGSAFLSGQSVILDERGVPQAGRRTARAGSRLRDDDAAPNVSPRPQFRASLIQICGKAR</sequence>
<dbReference type="AlphaFoldDB" id="B9BLS3"/>
<evidence type="ECO:0000313" key="3">
    <source>
        <dbReference type="Proteomes" id="UP000004535"/>
    </source>
</evidence>
<feature type="region of interest" description="Disordered" evidence="1">
    <location>
        <begin position="28"/>
        <end position="55"/>
    </location>
</feature>
<evidence type="ECO:0000256" key="1">
    <source>
        <dbReference type="SAM" id="MobiDB-lite"/>
    </source>
</evidence>
<name>B9BLS3_9BURK</name>
<organism evidence="2 3">
    <name type="scientific">Burkholderia multivorans CGD2</name>
    <dbReference type="NCBI Taxonomy" id="513052"/>
    <lineage>
        <taxon>Bacteria</taxon>
        <taxon>Pseudomonadati</taxon>
        <taxon>Pseudomonadota</taxon>
        <taxon>Betaproteobacteria</taxon>
        <taxon>Burkholderiales</taxon>
        <taxon>Burkholderiaceae</taxon>
        <taxon>Burkholderia</taxon>
        <taxon>Burkholderia cepacia complex</taxon>
    </lineage>
</organism>